<keyword evidence="10" id="KW-0779">Telomere</keyword>
<evidence type="ECO:0000256" key="1">
    <source>
        <dbReference type="ARBA" id="ARBA00004123"/>
    </source>
</evidence>
<accession>A0A0C9UET3</accession>
<dbReference type="InterPro" id="IPR036465">
    <property type="entry name" value="vWFA_dom_sf"/>
</dbReference>
<evidence type="ECO:0000313" key="17">
    <source>
        <dbReference type="EMBL" id="KIJ23946.1"/>
    </source>
</evidence>
<evidence type="ECO:0000259" key="16">
    <source>
        <dbReference type="Pfam" id="PF02735"/>
    </source>
</evidence>
<evidence type="ECO:0000256" key="9">
    <source>
        <dbReference type="ARBA" id="ARBA00022840"/>
    </source>
</evidence>
<dbReference type="Gene3D" id="2.40.290.10">
    <property type="match status" value="1"/>
</dbReference>
<dbReference type="InterPro" id="IPR006164">
    <property type="entry name" value="DNA_bd_Ku70/Ku80"/>
</dbReference>
<keyword evidence="8" id="KW-0347">Helicase</keyword>
<dbReference type="HOGENOM" id="CLU_1220378_0_0_1"/>
<feature type="compositionally biased region" description="Acidic residues" evidence="15">
    <location>
        <begin position="170"/>
        <end position="187"/>
    </location>
</feature>
<reference evidence="17 18" key="1">
    <citation type="submission" date="2014-06" db="EMBL/GenBank/DDBJ databases">
        <title>Evolutionary Origins and Diversification of the Mycorrhizal Mutualists.</title>
        <authorList>
            <consortium name="DOE Joint Genome Institute"/>
            <consortium name="Mycorrhizal Genomics Consortium"/>
            <person name="Kohler A."/>
            <person name="Kuo A."/>
            <person name="Nagy L.G."/>
            <person name="Floudas D."/>
            <person name="Copeland A."/>
            <person name="Barry K.W."/>
            <person name="Cichocki N."/>
            <person name="Veneault-Fourrey C."/>
            <person name="LaButti K."/>
            <person name="Lindquist E.A."/>
            <person name="Lipzen A."/>
            <person name="Lundell T."/>
            <person name="Morin E."/>
            <person name="Murat C."/>
            <person name="Riley R."/>
            <person name="Ohm R."/>
            <person name="Sun H."/>
            <person name="Tunlid A."/>
            <person name="Henrissat B."/>
            <person name="Grigoriev I.V."/>
            <person name="Hibbett D.S."/>
            <person name="Martin F."/>
        </authorList>
    </citation>
    <scope>NUCLEOTIDE SEQUENCE [LARGE SCALE GENOMIC DNA]</scope>
    <source>
        <strain evidence="17 18">SS14</strain>
    </source>
</reference>
<evidence type="ECO:0000256" key="10">
    <source>
        <dbReference type="ARBA" id="ARBA00022895"/>
    </source>
</evidence>
<dbReference type="GO" id="GO:0003678">
    <property type="term" value="F:DNA helicase activity"/>
    <property type="evidence" value="ECO:0007669"/>
    <property type="project" value="UniProtKB-EC"/>
</dbReference>
<evidence type="ECO:0000256" key="5">
    <source>
        <dbReference type="ARBA" id="ARBA00022741"/>
    </source>
</evidence>
<dbReference type="SUPFAM" id="SSF100939">
    <property type="entry name" value="SPOC domain-like"/>
    <property type="match status" value="1"/>
</dbReference>
<dbReference type="GO" id="GO:0043564">
    <property type="term" value="C:Ku70:Ku80 complex"/>
    <property type="evidence" value="ECO:0007669"/>
    <property type="project" value="TreeGrafter"/>
</dbReference>
<feature type="domain" description="Ku" evidence="16">
    <location>
        <begin position="112"/>
        <end position="223"/>
    </location>
</feature>
<evidence type="ECO:0000256" key="8">
    <source>
        <dbReference type="ARBA" id="ARBA00022806"/>
    </source>
</evidence>
<organism evidence="17 18">
    <name type="scientific">Sphaerobolus stellatus (strain SS14)</name>
    <dbReference type="NCBI Taxonomy" id="990650"/>
    <lineage>
        <taxon>Eukaryota</taxon>
        <taxon>Fungi</taxon>
        <taxon>Dikarya</taxon>
        <taxon>Basidiomycota</taxon>
        <taxon>Agaricomycotina</taxon>
        <taxon>Agaricomycetes</taxon>
        <taxon>Phallomycetidae</taxon>
        <taxon>Geastrales</taxon>
        <taxon>Sphaerobolaceae</taxon>
        <taxon>Sphaerobolus</taxon>
    </lineage>
</organism>
<gene>
    <name evidence="17" type="ORF">M422DRAFT_275388</name>
</gene>
<evidence type="ECO:0000256" key="11">
    <source>
        <dbReference type="ARBA" id="ARBA00023125"/>
    </source>
</evidence>
<dbReference type="AlphaFoldDB" id="A0A0C9UET3"/>
<dbReference type="OrthoDB" id="30826at2759"/>
<evidence type="ECO:0000256" key="3">
    <source>
        <dbReference type="ARBA" id="ARBA00012551"/>
    </source>
</evidence>
<dbReference type="GO" id="GO:0016787">
    <property type="term" value="F:hydrolase activity"/>
    <property type="evidence" value="ECO:0007669"/>
    <property type="project" value="UniProtKB-KW"/>
</dbReference>
<evidence type="ECO:0000256" key="15">
    <source>
        <dbReference type="SAM" id="MobiDB-lite"/>
    </source>
</evidence>
<dbReference type="PANTHER" id="PTHR12604:SF4">
    <property type="entry name" value="X-RAY REPAIR CROSS-COMPLEMENTING PROTEIN 5"/>
    <property type="match status" value="1"/>
</dbReference>
<feature type="region of interest" description="Disordered" evidence="15">
    <location>
        <begin position="163"/>
        <end position="192"/>
    </location>
</feature>
<dbReference type="EMBL" id="KN837558">
    <property type="protein sequence ID" value="KIJ23946.1"/>
    <property type="molecule type" value="Genomic_DNA"/>
</dbReference>
<keyword evidence="14" id="KW-0539">Nucleus</keyword>
<dbReference type="SUPFAM" id="SSF53300">
    <property type="entry name" value="vWA-like"/>
    <property type="match status" value="1"/>
</dbReference>
<dbReference type="Gene3D" id="3.40.50.410">
    <property type="entry name" value="von Willebrand factor, type A domain"/>
    <property type="match status" value="1"/>
</dbReference>
<dbReference type="GO" id="GO:0000723">
    <property type="term" value="P:telomere maintenance"/>
    <property type="evidence" value="ECO:0007669"/>
    <property type="project" value="TreeGrafter"/>
</dbReference>
<dbReference type="GO" id="GO:0005524">
    <property type="term" value="F:ATP binding"/>
    <property type="evidence" value="ECO:0007669"/>
    <property type="project" value="UniProtKB-KW"/>
</dbReference>
<dbReference type="GO" id="GO:0042162">
    <property type="term" value="F:telomeric DNA binding"/>
    <property type="evidence" value="ECO:0007669"/>
    <property type="project" value="TreeGrafter"/>
</dbReference>
<keyword evidence="11" id="KW-0238">DNA-binding</keyword>
<dbReference type="GO" id="GO:0006310">
    <property type="term" value="P:DNA recombination"/>
    <property type="evidence" value="ECO:0007669"/>
    <property type="project" value="UniProtKB-KW"/>
</dbReference>
<evidence type="ECO:0000313" key="18">
    <source>
        <dbReference type="Proteomes" id="UP000054279"/>
    </source>
</evidence>
<evidence type="ECO:0000256" key="7">
    <source>
        <dbReference type="ARBA" id="ARBA00022801"/>
    </source>
</evidence>
<keyword evidence="6" id="KW-0227">DNA damage</keyword>
<keyword evidence="4" id="KW-0158">Chromosome</keyword>
<keyword evidence="13" id="KW-0234">DNA repair</keyword>
<dbReference type="GO" id="GO:0006303">
    <property type="term" value="P:double-strand break repair via nonhomologous end joining"/>
    <property type="evidence" value="ECO:0007669"/>
    <property type="project" value="InterPro"/>
</dbReference>
<dbReference type="Pfam" id="PF02735">
    <property type="entry name" value="Ku"/>
    <property type="match status" value="1"/>
</dbReference>
<evidence type="ECO:0000256" key="14">
    <source>
        <dbReference type="ARBA" id="ARBA00023242"/>
    </source>
</evidence>
<dbReference type="EC" id="3.6.4.12" evidence="3"/>
<dbReference type="GO" id="GO:0000781">
    <property type="term" value="C:chromosome, telomeric region"/>
    <property type="evidence" value="ECO:0007669"/>
    <property type="project" value="UniProtKB-SubCell"/>
</dbReference>
<keyword evidence="12" id="KW-0233">DNA recombination</keyword>
<evidence type="ECO:0000256" key="6">
    <source>
        <dbReference type="ARBA" id="ARBA00022763"/>
    </source>
</evidence>
<dbReference type="PANTHER" id="PTHR12604">
    <property type="entry name" value="KU AUTOANTIGEN DNA HELICASE"/>
    <property type="match status" value="1"/>
</dbReference>
<evidence type="ECO:0000256" key="2">
    <source>
        <dbReference type="ARBA" id="ARBA00004574"/>
    </source>
</evidence>
<dbReference type="InterPro" id="IPR016194">
    <property type="entry name" value="SPOC-like_C_dom_sf"/>
</dbReference>
<sequence length="227" mass="25865">MALLTDGESPMEIEDWEETAKQMNDKEIQLSIVGVDFDDDEMPFREEDKSDVKRENESFYRQFAGALNESVVGTAAFALQECSKPDIKMMKSALMKTTLKVGDVEARPEQAIEIHVRTSKCTAISRPPSMKKFAKRQIQPDAMDVDEEKTFTLLDRKTQYYVEKDKGDGDSDFDEDKAADEEDEEPVEKENLVRGYKYGASFVPVDEDDQFERLEPVKGIEICGTLF</sequence>
<keyword evidence="18" id="KW-1185">Reference proteome</keyword>
<protein>
    <recommendedName>
        <fullName evidence="3">DNA helicase</fullName>
        <ecNumber evidence="3">3.6.4.12</ecNumber>
    </recommendedName>
</protein>
<evidence type="ECO:0000256" key="12">
    <source>
        <dbReference type="ARBA" id="ARBA00023172"/>
    </source>
</evidence>
<evidence type="ECO:0000256" key="13">
    <source>
        <dbReference type="ARBA" id="ARBA00023204"/>
    </source>
</evidence>
<keyword evidence="5" id="KW-0547">Nucleotide-binding</keyword>
<keyword evidence="7" id="KW-0378">Hydrolase</keyword>
<dbReference type="GO" id="GO:0003690">
    <property type="term" value="F:double-stranded DNA binding"/>
    <property type="evidence" value="ECO:0007669"/>
    <property type="project" value="TreeGrafter"/>
</dbReference>
<name>A0A0C9UET3_SPHS4</name>
<dbReference type="Proteomes" id="UP000054279">
    <property type="component" value="Unassembled WGS sequence"/>
</dbReference>
<evidence type="ECO:0000256" key="4">
    <source>
        <dbReference type="ARBA" id="ARBA00022454"/>
    </source>
</evidence>
<comment type="subcellular location">
    <subcellularLocation>
        <location evidence="2">Chromosome</location>
        <location evidence="2">Telomere</location>
    </subcellularLocation>
    <subcellularLocation>
        <location evidence="1">Nucleus</location>
    </subcellularLocation>
</comment>
<keyword evidence="9" id="KW-0067">ATP-binding</keyword>
<proteinExistence type="predicted"/>